<feature type="region of interest" description="Disordered" evidence="1">
    <location>
        <begin position="97"/>
        <end position="198"/>
    </location>
</feature>
<dbReference type="RefSeq" id="XP_026032102.1">
    <property type="nucleotide sequence ID" value="XM_026176317.1"/>
</dbReference>
<dbReference type="InterPro" id="IPR040181">
    <property type="entry name" value="PKHG5/7"/>
</dbReference>
<dbReference type="InterPro" id="IPR000219">
    <property type="entry name" value="DH_dom"/>
</dbReference>
<dbReference type="SUPFAM" id="SSF48065">
    <property type="entry name" value="DBL homology domain (DH-domain)"/>
    <property type="match status" value="1"/>
</dbReference>
<evidence type="ECO:0000313" key="4">
    <source>
        <dbReference type="Ensembl" id="ENSACLP00000040765.1"/>
    </source>
</evidence>
<dbReference type="GeneID" id="113026986"/>
<dbReference type="InterPro" id="IPR001849">
    <property type="entry name" value="PH_domain"/>
</dbReference>
<evidence type="ECO:0000313" key="5">
    <source>
        <dbReference type="Proteomes" id="UP000265100"/>
    </source>
</evidence>
<feature type="domain" description="DH" evidence="3">
    <location>
        <begin position="344"/>
        <end position="553"/>
    </location>
</feature>
<dbReference type="Ensembl" id="ENSACLT00000041981.2">
    <property type="protein sequence ID" value="ENSACLP00000041017.1"/>
    <property type="gene ID" value="ENSACLG00000027631.2"/>
</dbReference>
<feature type="compositionally biased region" description="Basic and acidic residues" evidence="1">
    <location>
        <begin position="124"/>
        <end position="133"/>
    </location>
</feature>
<dbReference type="RefSeq" id="XP_026032134.1">
    <property type="nucleotide sequence ID" value="XM_026176349.1"/>
</dbReference>
<dbReference type="GO" id="GO:0007266">
    <property type="term" value="P:Rho protein signal transduction"/>
    <property type="evidence" value="ECO:0007669"/>
    <property type="project" value="TreeGrafter"/>
</dbReference>
<dbReference type="PANTHER" id="PTHR13217:SF6">
    <property type="entry name" value="PLECKSTRIN HOMOLOGY DOMAIN-CONTAINING FAMILY G MEMBER 7"/>
    <property type="match status" value="1"/>
</dbReference>
<feature type="compositionally biased region" description="Polar residues" evidence="1">
    <location>
        <begin position="135"/>
        <end position="151"/>
    </location>
</feature>
<evidence type="ECO:0008006" key="6">
    <source>
        <dbReference type="Google" id="ProtNLM"/>
    </source>
</evidence>
<dbReference type="AlphaFoldDB" id="A0A3P8RFB8"/>
<dbReference type="CTD" id="440107"/>
<feature type="domain" description="PH" evidence="2">
    <location>
        <begin position="588"/>
        <end position="718"/>
    </location>
</feature>
<dbReference type="GeneID" id="113026972"/>
<dbReference type="GeneTree" id="ENSGT00510000046843"/>
<dbReference type="RefSeq" id="XP_026032101.1">
    <property type="nucleotide sequence ID" value="XM_026176316.1"/>
</dbReference>
<dbReference type="PROSITE" id="PS50003">
    <property type="entry name" value="PH_DOMAIN"/>
    <property type="match status" value="1"/>
</dbReference>
<protein>
    <recommendedName>
        <fullName evidence="6">Pleckstrin homology domain containing, family G (with RhoGef domain) member 7</fullName>
    </recommendedName>
</protein>
<dbReference type="RefSeq" id="XP_026032100.1">
    <property type="nucleotide sequence ID" value="XM_026176315.1"/>
</dbReference>
<dbReference type="Gene3D" id="1.20.900.10">
    <property type="entry name" value="Dbl homology (DH) domain"/>
    <property type="match status" value="1"/>
</dbReference>
<dbReference type="Bgee" id="ENSACLG00000027445">
    <property type="expression patterns" value="Expressed in liver"/>
</dbReference>
<dbReference type="Gene3D" id="2.30.29.30">
    <property type="entry name" value="Pleckstrin-homology domain (PH domain)/Phosphotyrosine-binding domain (PTB)"/>
    <property type="match status" value="1"/>
</dbReference>
<dbReference type="OMA" id="QEKEHCH"/>
<dbReference type="OrthoDB" id="5585231at2759"/>
<sequence length="742" mass="84752">MQPYNAFEVAMSSLQHVILQDKDTDNEKKLDWSYIEWAENEVVTTGVADAETQTDSPSFEHKESQTSNPVIMHIDLKRTHSKMRHLSLVNPDNSAPPFFQFDRQAPGRISTSPTLRRMRSTRRPQIDFREPHRMGSTQEEQSSASTGSPISPLSPGHRVDSPLAASPLSDGEADHQPVSSSGQQRSRSHRSKTFDNSITSVEQECHSAHPFLIKDNGFPEDEVQEKESCHDRLYQRRRSSVVVSLPGLDVSPGDLFVSNGAADLLNDSNFADTKKSKWPFSRRSTSKGKPQTCTVSDIEKYLSTAQIQDWRNLELQRYKDYSLAEFLQDQSSQVSASSDPQGFKRQETIWELFTSECVYFMDQLMVLKEVFSATLTNLQVTNCLTDIDSWRLFANLNELCLVSSGFLNSLLRVIKNMLEITEGGSPTLLDLLGKAFQESICHCLQTYCLNYSTALLYLDSLKPREDFGTYVKWCERSKQCRRLHLRDLLVAPLQRLTRYPLLLRNIAKRCQKEDEARGLELIAEQVDKSICDLEGKVKWLDNYQKVKQLRDALVWLPVWERDKRAFIPENLKHLLKAVTLDNLISHRSLLHEGKLVLTENAKLIDVYMFLFDEFLLITKMKRNKKRSIGPEQNPLKNLELDQMLKEGCTFTVLDQPISLDRLQLRNIDQLNASSSGLPHSFIVMHQNRYQQCIGAFILQAASEAVKRVWMSKIEGAVTALLKQDSQQARVKSSSLWLESSQI</sequence>
<evidence type="ECO:0000259" key="3">
    <source>
        <dbReference type="PROSITE" id="PS50010"/>
    </source>
</evidence>
<dbReference type="STRING" id="8154.ENSACLP00000040765"/>
<dbReference type="Proteomes" id="UP000265100">
    <property type="component" value="Chromosome 7"/>
</dbReference>
<dbReference type="CDD" id="cd13245">
    <property type="entry name" value="PH_PLEKHG7"/>
    <property type="match status" value="1"/>
</dbReference>
<dbReference type="PROSITE" id="PS50010">
    <property type="entry name" value="DH_2"/>
    <property type="match status" value="1"/>
</dbReference>
<dbReference type="InterPro" id="IPR011993">
    <property type="entry name" value="PH-like_dom_sf"/>
</dbReference>
<dbReference type="Pfam" id="PF15720">
    <property type="entry name" value="DUF4675"/>
    <property type="match status" value="1"/>
</dbReference>
<dbReference type="PANTHER" id="PTHR13217">
    <property type="entry name" value="PLECKSTRIN HOMOLOGY DOMAIN-CONTAINING FAMILY G MEMBER 7"/>
    <property type="match status" value="1"/>
</dbReference>
<dbReference type="Pfam" id="PF00621">
    <property type="entry name" value="RhoGEF"/>
    <property type="match status" value="1"/>
</dbReference>
<dbReference type="SMART" id="SM00233">
    <property type="entry name" value="PH"/>
    <property type="match status" value="1"/>
</dbReference>
<reference evidence="4 5" key="2">
    <citation type="submission" date="2023-03" db="EMBL/GenBank/DDBJ databases">
        <authorList>
            <consortium name="Wellcome Sanger Institute Data Sharing"/>
        </authorList>
    </citation>
    <scope>NUCLEOTIDE SEQUENCE [LARGE SCALE GENOMIC DNA]</scope>
</reference>
<dbReference type="RefSeq" id="XP_026032136.1">
    <property type="nucleotide sequence ID" value="XM_026176351.1"/>
</dbReference>
<dbReference type="SMART" id="SM00325">
    <property type="entry name" value="RhoGEF"/>
    <property type="match status" value="1"/>
</dbReference>
<dbReference type="SUPFAM" id="SSF50729">
    <property type="entry name" value="PH domain-like"/>
    <property type="match status" value="1"/>
</dbReference>
<dbReference type="Pfam" id="PF16652">
    <property type="entry name" value="PH_13"/>
    <property type="match status" value="1"/>
</dbReference>
<organism evidence="4 5">
    <name type="scientific">Astatotilapia calliptera</name>
    <name type="common">Eastern happy</name>
    <name type="synonym">Chromis callipterus</name>
    <dbReference type="NCBI Taxonomy" id="8154"/>
    <lineage>
        <taxon>Eukaryota</taxon>
        <taxon>Metazoa</taxon>
        <taxon>Chordata</taxon>
        <taxon>Craniata</taxon>
        <taxon>Vertebrata</taxon>
        <taxon>Euteleostomi</taxon>
        <taxon>Actinopterygii</taxon>
        <taxon>Neopterygii</taxon>
        <taxon>Teleostei</taxon>
        <taxon>Neoteleostei</taxon>
        <taxon>Acanthomorphata</taxon>
        <taxon>Ovalentaria</taxon>
        <taxon>Cichlomorphae</taxon>
        <taxon>Cichliformes</taxon>
        <taxon>Cichlidae</taxon>
        <taxon>African cichlids</taxon>
        <taxon>Pseudocrenilabrinae</taxon>
        <taxon>Haplochromini</taxon>
        <taxon>Astatotilapia</taxon>
    </lineage>
</organism>
<keyword evidence="5" id="KW-1185">Reference proteome</keyword>
<name>A0A3P8RFB8_ASTCA</name>
<dbReference type="InterPro" id="IPR035899">
    <property type="entry name" value="DBL_dom_sf"/>
</dbReference>
<reference evidence="4" key="3">
    <citation type="submission" date="2025-05" db="UniProtKB">
        <authorList>
            <consortium name="Ensembl"/>
        </authorList>
    </citation>
    <scope>IDENTIFICATION</scope>
</reference>
<evidence type="ECO:0000259" key="2">
    <source>
        <dbReference type="PROSITE" id="PS50003"/>
    </source>
</evidence>
<dbReference type="GO" id="GO:0005085">
    <property type="term" value="F:guanyl-nucleotide exchange factor activity"/>
    <property type="evidence" value="ECO:0007669"/>
    <property type="project" value="InterPro"/>
</dbReference>
<dbReference type="RefSeq" id="XP_026032135.1">
    <property type="nucleotide sequence ID" value="XM_026176350.1"/>
</dbReference>
<evidence type="ECO:0000256" key="1">
    <source>
        <dbReference type="SAM" id="MobiDB-lite"/>
    </source>
</evidence>
<reference evidence="4 5" key="1">
    <citation type="submission" date="2018-05" db="EMBL/GenBank/DDBJ databases">
        <authorList>
            <person name="Datahose"/>
        </authorList>
    </citation>
    <scope>NUCLEOTIDE SEQUENCE</scope>
</reference>
<accession>A0A3P8RFB8</accession>
<dbReference type="Ensembl" id="ENSACLT00000041722.2">
    <property type="protein sequence ID" value="ENSACLP00000040765.1"/>
    <property type="gene ID" value="ENSACLG00000027445.2"/>
</dbReference>
<proteinExistence type="predicted"/>